<protein>
    <submittedName>
        <fullName evidence="8">Oxidoreductase</fullName>
    </submittedName>
</protein>
<dbReference type="SUPFAM" id="SSF55103">
    <property type="entry name" value="FAD-linked oxidases, C-terminal domain"/>
    <property type="match status" value="1"/>
</dbReference>
<sequence length="482" mass="52656">MTGRALSRRTLLQGALVAMAFNPASRSWAATLEPGSLPLPPLEGALLMDAASLTAAAEDFGHIVHRTPCAVLVPGSVGDIVAMVRFARRQGLHIAAARGLGESHSTYGQSQVPAGIVIDMSALSTIHEIGESSAWVDAGVRWRQLLEATLPSGRSPPTLTDYIELSIGGTLSVGGIGGQAFRWGLQVDNVLELDVVTGEGELVRCSPSCERHLFDAVRSGLGQFGIIVRARVRLVEVPPRARTYTALYGDLHRFLDDQRWLIEDGRFDYVEGAVVSSAGGWAFQLEAVKYFTPGAEPRDDRLLAGLGFQPGTLQVTDSSYFDFANRLAPLVAMLQQLGIWEFPHPWMDMFVPARSAAAFVEEVLSQTTEADTGQGPILLYPFRSAALTAPFLRVPTDPHVFLFSLLRTAIPPTPENVAALVQKNRAIFERLTAIGGKLYPVDAVPLSHADWRRHLHPYWERFEYAKRRFDPARILTPGQGIF</sequence>
<dbReference type="InterPro" id="IPR016166">
    <property type="entry name" value="FAD-bd_PCMH"/>
</dbReference>
<evidence type="ECO:0000256" key="5">
    <source>
        <dbReference type="ARBA" id="ARBA00023002"/>
    </source>
</evidence>
<dbReference type="Gene3D" id="3.30.465.10">
    <property type="match status" value="1"/>
</dbReference>
<evidence type="ECO:0000256" key="2">
    <source>
        <dbReference type="ARBA" id="ARBA00005466"/>
    </source>
</evidence>
<dbReference type="GO" id="GO:0019139">
    <property type="term" value="F:cytokinin dehydrogenase activity"/>
    <property type="evidence" value="ECO:0007669"/>
    <property type="project" value="InterPro"/>
</dbReference>
<proteinExistence type="inferred from homology"/>
<dbReference type="InterPro" id="IPR050432">
    <property type="entry name" value="FAD-linked_Oxidoreductases_BP"/>
</dbReference>
<dbReference type="SUPFAM" id="SSF56176">
    <property type="entry name" value="FAD-binding/transporter-associated domain-like"/>
    <property type="match status" value="1"/>
</dbReference>
<dbReference type="InterPro" id="IPR016169">
    <property type="entry name" value="FAD-bd_PCMH_sub2"/>
</dbReference>
<reference evidence="8 9" key="2">
    <citation type="submission" date="2016-12" db="EMBL/GenBank/DDBJ databases">
        <title>Draft Genome Sequence of Cystobacter ferrugineus Strain Cbfe23.</title>
        <authorList>
            <person name="Akbar S."/>
            <person name="Dowd S.E."/>
            <person name="Stevens D.C."/>
        </authorList>
    </citation>
    <scope>NUCLEOTIDE SEQUENCE [LARGE SCALE GENOMIC DNA]</scope>
    <source>
        <strain evidence="8 9">Cbfe23</strain>
    </source>
</reference>
<keyword evidence="3" id="KW-0285">Flavoprotein</keyword>
<evidence type="ECO:0000256" key="4">
    <source>
        <dbReference type="ARBA" id="ARBA00022827"/>
    </source>
</evidence>
<organism evidence="8 9">
    <name type="scientific">Cystobacter ferrugineus</name>
    <dbReference type="NCBI Taxonomy" id="83449"/>
    <lineage>
        <taxon>Bacteria</taxon>
        <taxon>Pseudomonadati</taxon>
        <taxon>Myxococcota</taxon>
        <taxon>Myxococcia</taxon>
        <taxon>Myxococcales</taxon>
        <taxon>Cystobacterineae</taxon>
        <taxon>Archangiaceae</taxon>
        <taxon>Cystobacter</taxon>
    </lineage>
</organism>
<evidence type="ECO:0000313" key="8">
    <source>
        <dbReference type="EMBL" id="OJH36762.1"/>
    </source>
</evidence>
<dbReference type="GO" id="GO:0071949">
    <property type="term" value="F:FAD binding"/>
    <property type="evidence" value="ECO:0007669"/>
    <property type="project" value="InterPro"/>
</dbReference>
<dbReference type="PROSITE" id="PS51387">
    <property type="entry name" value="FAD_PCMH"/>
    <property type="match status" value="1"/>
</dbReference>
<dbReference type="GO" id="GO:0009690">
    <property type="term" value="P:cytokinin metabolic process"/>
    <property type="evidence" value="ECO:0007669"/>
    <property type="project" value="InterPro"/>
</dbReference>
<dbReference type="STRING" id="83449.BON30_30100"/>
<keyword evidence="9" id="KW-1185">Reference proteome</keyword>
<feature type="chain" id="PRO_5012996219" evidence="6">
    <location>
        <begin position="30"/>
        <end position="482"/>
    </location>
</feature>
<keyword evidence="4" id="KW-0274">FAD</keyword>
<name>A0A1L9B3C0_9BACT</name>
<feature type="domain" description="FAD-binding PCMH-type" evidence="7">
    <location>
        <begin position="64"/>
        <end position="237"/>
    </location>
</feature>
<evidence type="ECO:0000259" key="7">
    <source>
        <dbReference type="PROSITE" id="PS51387"/>
    </source>
</evidence>
<evidence type="ECO:0000256" key="3">
    <source>
        <dbReference type="ARBA" id="ARBA00022630"/>
    </source>
</evidence>
<gene>
    <name evidence="8" type="ORF">BON30_30100</name>
</gene>
<dbReference type="PANTHER" id="PTHR13878:SF53">
    <property type="entry name" value="CYTOKININ DEHYDROGENASE 6"/>
    <property type="match status" value="1"/>
</dbReference>
<evidence type="ECO:0000256" key="6">
    <source>
        <dbReference type="SAM" id="SignalP"/>
    </source>
</evidence>
<feature type="signal peptide" evidence="6">
    <location>
        <begin position="1"/>
        <end position="29"/>
    </location>
</feature>
<reference evidence="9" key="1">
    <citation type="submission" date="2016-11" db="EMBL/GenBank/DDBJ databases">
        <authorList>
            <person name="Shukria A."/>
            <person name="Stevens D.C."/>
        </authorList>
    </citation>
    <scope>NUCLEOTIDE SEQUENCE [LARGE SCALE GENOMIC DNA]</scope>
    <source>
        <strain evidence="9">Cbfe23</strain>
    </source>
</reference>
<dbReference type="EMBL" id="MPIN01000009">
    <property type="protein sequence ID" value="OJH36762.1"/>
    <property type="molecule type" value="Genomic_DNA"/>
</dbReference>
<evidence type="ECO:0000313" key="9">
    <source>
        <dbReference type="Proteomes" id="UP000182229"/>
    </source>
</evidence>
<comment type="caution">
    <text evidence="8">The sequence shown here is derived from an EMBL/GenBank/DDBJ whole genome shotgun (WGS) entry which is preliminary data.</text>
</comment>
<dbReference type="Pfam" id="PF01565">
    <property type="entry name" value="FAD_binding_4"/>
    <property type="match status" value="1"/>
</dbReference>
<dbReference type="OrthoDB" id="9775082at2"/>
<dbReference type="InterPro" id="IPR016164">
    <property type="entry name" value="FAD-linked_Oxase-like_C"/>
</dbReference>
<dbReference type="Gene3D" id="3.40.462.10">
    <property type="entry name" value="FAD-linked oxidases, C-terminal domain"/>
    <property type="match status" value="1"/>
</dbReference>
<keyword evidence="6" id="KW-0732">Signal</keyword>
<evidence type="ECO:0000256" key="1">
    <source>
        <dbReference type="ARBA" id="ARBA00001974"/>
    </source>
</evidence>
<dbReference type="InterPro" id="IPR015345">
    <property type="entry name" value="Cytokinin_DH_FAD/cytokin-bd"/>
</dbReference>
<dbReference type="Proteomes" id="UP000182229">
    <property type="component" value="Unassembled WGS sequence"/>
</dbReference>
<dbReference type="RefSeq" id="WP_071901918.1">
    <property type="nucleotide sequence ID" value="NZ_MPIN01000009.1"/>
</dbReference>
<dbReference type="Gene3D" id="3.30.43.10">
    <property type="entry name" value="Uridine Diphospho-n-acetylenolpyruvylglucosamine Reductase, domain 2"/>
    <property type="match status" value="1"/>
</dbReference>
<dbReference type="AlphaFoldDB" id="A0A1L9B3C0"/>
<dbReference type="Pfam" id="PF09265">
    <property type="entry name" value="Cytokin-bind"/>
    <property type="match status" value="1"/>
</dbReference>
<dbReference type="InterPro" id="IPR036318">
    <property type="entry name" value="FAD-bd_PCMH-like_sf"/>
</dbReference>
<comment type="cofactor">
    <cofactor evidence="1">
        <name>FAD</name>
        <dbReference type="ChEBI" id="CHEBI:57692"/>
    </cofactor>
</comment>
<accession>A0A1L9B3C0</accession>
<dbReference type="InterPro" id="IPR016167">
    <property type="entry name" value="FAD-bd_PCMH_sub1"/>
</dbReference>
<dbReference type="InterPro" id="IPR016170">
    <property type="entry name" value="Cytok_DH_C_sf"/>
</dbReference>
<dbReference type="PANTHER" id="PTHR13878">
    <property type="entry name" value="GULONOLACTONE OXIDASE"/>
    <property type="match status" value="1"/>
</dbReference>
<dbReference type="InterPro" id="IPR006094">
    <property type="entry name" value="Oxid_FAD_bind_N"/>
</dbReference>
<comment type="similarity">
    <text evidence="2">Belongs to the oxygen-dependent FAD-linked oxidoreductase family.</text>
</comment>
<keyword evidence="5" id="KW-0560">Oxidoreductase</keyword>